<evidence type="ECO:0000256" key="1">
    <source>
        <dbReference type="ARBA" id="ARBA00006315"/>
    </source>
</evidence>
<dbReference type="AlphaFoldDB" id="A0A899G6L8"/>
<dbReference type="Pfam" id="PF01875">
    <property type="entry name" value="Memo"/>
    <property type="match status" value="1"/>
</dbReference>
<evidence type="ECO:0000313" key="3">
    <source>
        <dbReference type="Proteomes" id="UP000663699"/>
    </source>
</evidence>
<evidence type="ECO:0008006" key="4">
    <source>
        <dbReference type="Google" id="ProtNLM"/>
    </source>
</evidence>
<dbReference type="PANTHER" id="PTHR11060:SF0">
    <property type="entry name" value="PROTEIN MEMO1"/>
    <property type="match status" value="1"/>
</dbReference>
<dbReference type="OrthoDB" id="417112at2759"/>
<dbReference type="InterPro" id="IPR002737">
    <property type="entry name" value="MEMO1_fam"/>
</dbReference>
<protein>
    <recommendedName>
        <fullName evidence="4">AmmeMemoRadiSam system protein B</fullName>
    </recommendedName>
</protein>
<gene>
    <name evidence="2" type="ORF">MERGE_001315</name>
</gene>
<proteinExistence type="inferred from homology"/>
<keyword evidence="3" id="KW-1185">Reference proteome</keyword>
<organism evidence="2 3">
    <name type="scientific">Pneumocystis wakefieldiae</name>
    <dbReference type="NCBI Taxonomy" id="38082"/>
    <lineage>
        <taxon>Eukaryota</taxon>
        <taxon>Fungi</taxon>
        <taxon>Dikarya</taxon>
        <taxon>Ascomycota</taxon>
        <taxon>Taphrinomycotina</taxon>
        <taxon>Pneumocystomycetes</taxon>
        <taxon>Pneumocystaceae</taxon>
        <taxon>Pneumocystis</taxon>
    </lineage>
</organism>
<dbReference type="Gene3D" id="3.40.830.10">
    <property type="entry name" value="LigB-like"/>
    <property type="match status" value="1"/>
</dbReference>
<dbReference type="EMBL" id="CP054546">
    <property type="protein sequence ID" value="QSL66928.1"/>
    <property type="molecule type" value="Genomic_DNA"/>
</dbReference>
<dbReference type="PANTHER" id="PTHR11060">
    <property type="entry name" value="PROTEIN MEMO1"/>
    <property type="match status" value="1"/>
</dbReference>
<sequence>MWICRSVQSRPAEHTRLHWEGCRSTRRVVLVGRDWQVMAVVVRSLVGTGCFSTMDLETDEDEHSIELQLPFIYYQLARSSPDAKIVPILVGSIQPKQEHRYGCLLAPYLKNPRNRFVVSSDFCHWGRRFSYTYYAEPGQAARHISHSNPASPACPIYVSIEQCDREGMRRIEEGSHEKFIEYLQQTRNTICGRHPISVMLCALAEAEIHQKFHFLHYAQSSLCKEVSDSSVSYATAIVSY</sequence>
<reference evidence="2" key="1">
    <citation type="submission" date="2020-06" db="EMBL/GenBank/DDBJ databases">
        <title>Genomes of multiple members of Pneumocystis genus reveal paths to human pathogen Pneumocystis jirovecii.</title>
        <authorList>
            <person name="Cisse O.H."/>
            <person name="Ma L."/>
            <person name="Dekker J."/>
            <person name="Khil P."/>
            <person name="Jo J."/>
            <person name="Brenchley J."/>
            <person name="Blair R."/>
            <person name="Pahar B."/>
            <person name="Chabe M."/>
            <person name="Van Rompay K.A."/>
            <person name="Keesler R."/>
            <person name="Sukura A."/>
            <person name="Hirsch V."/>
            <person name="Kutty G."/>
            <person name="Liu Y."/>
            <person name="Peng L."/>
            <person name="Chen J."/>
            <person name="Song J."/>
            <person name="Weissenbacher-Lang C."/>
            <person name="Xu J."/>
            <person name="Upham N.S."/>
            <person name="Stajich J.E."/>
            <person name="Cuomo C.A."/>
            <person name="Cushion M.T."/>
            <person name="Kovacs J.A."/>
        </authorList>
    </citation>
    <scope>NUCLEOTIDE SEQUENCE</scope>
    <source>
        <strain evidence="2">2A</strain>
    </source>
</reference>
<evidence type="ECO:0000313" key="2">
    <source>
        <dbReference type="EMBL" id="QSL66928.1"/>
    </source>
</evidence>
<dbReference type="CDD" id="cd07361">
    <property type="entry name" value="MEMO_like"/>
    <property type="match status" value="1"/>
</dbReference>
<name>A0A899G6L8_9ASCO</name>
<dbReference type="Proteomes" id="UP000663699">
    <property type="component" value="Chromosome 15"/>
</dbReference>
<accession>A0A899G6L8</accession>
<dbReference type="NCBIfam" id="TIGR04336">
    <property type="entry name" value="AmmeMemoSam_B"/>
    <property type="match status" value="1"/>
</dbReference>
<comment type="similarity">
    <text evidence="1">Belongs to the MEMO1 family.</text>
</comment>